<reference evidence="2 3" key="1">
    <citation type="submission" date="2024-01" db="EMBL/GenBank/DDBJ databases">
        <title>The genome of the rayed Mediterranean limpet Patella caerulea (Linnaeus, 1758).</title>
        <authorList>
            <person name="Anh-Thu Weber A."/>
            <person name="Halstead-Nussloch G."/>
        </authorList>
    </citation>
    <scope>NUCLEOTIDE SEQUENCE [LARGE SCALE GENOMIC DNA]</scope>
    <source>
        <strain evidence="2">AATW-2023a</strain>
        <tissue evidence="2">Whole specimen</tissue>
    </source>
</reference>
<proteinExistence type="predicted"/>
<gene>
    <name evidence="2" type="ORF">SNE40_019012</name>
</gene>
<evidence type="ECO:0000313" key="3">
    <source>
        <dbReference type="Proteomes" id="UP001347796"/>
    </source>
</evidence>
<evidence type="ECO:0000313" key="2">
    <source>
        <dbReference type="EMBL" id="KAK6170681.1"/>
    </source>
</evidence>
<dbReference type="Gene3D" id="2.60.120.260">
    <property type="entry name" value="Galactose-binding domain-like"/>
    <property type="match status" value="1"/>
</dbReference>
<dbReference type="AlphaFoldDB" id="A0AAN8PE28"/>
<organism evidence="2 3">
    <name type="scientific">Patella caerulea</name>
    <name type="common">Rayed Mediterranean limpet</name>
    <dbReference type="NCBI Taxonomy" id="87958"/>
    <lineage>
        <taxon>Eukaryota</taxon>
        <taxon>Metazoa</taxon>
        <taxon>Spiralia</taxon>
        <taxon>Lophotrochozoa</taxon>
        <taxon>Mollusca</taxon>
        <taxon>Gastropoda</taxon>
        <taxon>Patellogastropoda</taxon>
        <taxon>Patelloidea</taxon>
        <taxon>Patellidae</taxon>
        <taxon>Patella</taxon>
    </lineage>
</organism>
<feature type="chain" id="PRO_5042860323" description="Galectin" evidence="1">
    <location>
        <begin position="18"/>
        <end position="257"/>
    </location>
</feature>
<keyword evidence="1" id="KW-0732">Signal</keyword>
<dbReference type="Proteomes" id="UP001347796">
    <property type="component" value="Unassembled WGS sequence"/>
</dbReference>
<accession>A0AAN8PE28</accession>
<protein>
    <recommendedName>
        <fullName evidence="4">Galectin</fullName>
    </recommendedName>
</protein>
<evidence type="ECO:0000256" key="1">
    <source>
        <dbReference type="SAM" id="SignalP"/>
    </source>
</evidence>
<keyword evidence="3" id="KW-1185">Reference proteome</keyword>
<feature type="signal peptide" evidence="1">
    <location>
        <begin position="1"/>
        <end position="17"/>
    </location>
</feature>
<dbReference type="EMBL" id="JAZGQO010000014">
    <property type="protein sequence ID" value="KAK6170681.1"/>
    <property type="molecule type" value="Genomic_DNA"/>
</dbReference>
<comment type="caution">
    <text evidence="2">The sequence shown here is derived from an EMBL/GenBank/DDBJ whole genome shotgun (WGS) entry which is preliminary data.</text>
</comment>
<sequence>MFRQILQLLMMISLSSGLNDITIEFEDIAKDTSSVDRIFMRSKAHGKKTALIYTGETIEIDLCLDEEEVFLIKKIVYSTDGYPDQVDVYLNNRLVGQFTTHSGTNWGHLWNEFHFTGALGMAFNLASGQHKFQIYLRSADIYGVELDYVDFGFSKSSSAASVLCPNHDHTISVAQSNKVPVSVNLGTQKSFKRQPAPTMIRPSDIIAREMQKYEEQEATDINDDSLDDYIQLYSTSKTDNFLINRMLTFLEEGESKK</sequence>
<evidence type="ECO:0008006" key="4">
    <source>
        <dbReference type="Google" id="ProtNLM"/>
    </source>
</evidence>
<name>A0AAN8PE28_PATCE</name>